<proteinExistence type="predicted"/>
<accession>A0ABU4RZ87</accession>
<dbReference type="SUPFAM" id="SSF46689">
    <property type="entry name" value="Homeodomain-like"/>
    <property type="match status" value="2"/>
</dbReference>
<evidence type="ECO:0000256" key="1">
    <source>
        <dbReference type="ARBA" id="ARBA00023015"/>
    </source>
</evidence>
<evidence type="ECO:0000313" key="4">
    <source>
        <dbReference type="EMBL" id="MDX6850225.1"/>
    </source>
</evidence>
<name>A0ABU4RZ87_9GAMM</name>
<dbReference type="InterPro" id="IPR002818">
    <property type="entry name" value="DJ-1/PfpI"/>
</dbReference>
<organism evidence="4 5">
    <name type="scientific">Gilvimarinus gilvus</name>
    <dbReference type="NCBI Taxonomy" id="3058038"/>
    <lineage>
        <taxon>Bacteria</taxon>
        <taxon>Pseudomonadati</taxon>
        <taxon>Pseudomonadota</taxon>
        <taxon>Gammaproteobacteria</taxon>
        <taxon>Cellvibrionales</taxon>
        <taxon>Cellvibrionaceae</taxon>
        <taxon>Gilvimarinus</taxon>
    </lineage>
</organism>
<evidence type="ECO:0000313" key="5">
    <source>
        <dbReference type="Proteomes" id="UP001273505"/>
    </source>
</evidence>
<keyword evidence="5" id="KW-1185">Reference proteome</keyword>
<dbReference type="Pfam" id="PF12833">
    <property type="entry name" value="HTH_18"/>
    <property type="match status" value="1"/>
</dbReference>
<dbReference type="Pfam" id="PF01965">
    <property type="entry name" value="DJ-1_PfpI"/>
    <property type="match status" value="1"/>
</dbReference>
<keyword evidence="1" id="KW-0805">Transcription regulation</keyword>
<dbReference type="EMBL" id="JAXAFO010000021">
    <property type="protein sequence ID" value="MDX6850225.1"/>
    <property type="molecule type" value="Genomic_DNA"/>
</dbReference>
<dbReference type="Proteomes" id="UP001273505">
    <property type="component" value="Unassembled WGS sequence"/>
</dbReference>
<evidence type="ECO:0000259" key="3">
    <source>
        <dbReference type="PROSITE" id="PS01124"/>
    </source>
</evidence>
<dbReference type="InterPro" id="IPR029062">
    <property type="entry name" value="Class_I_gatase-like"/>
</dbReference>
<dbReference type="PANTHER" id="PTHR43130:SF3">
    <property type="entry name" value="HTH-TYPE TRANSCRIPTIONAL REGULATOR RV1931C"/>
    <property type="match status" value="1"/>
</dbReference>
<dbReference type="InterPro" id="IPR009057">
    <property type="entry name" value="Homeodomain-like_sf"/>
</dbReference>
<sequence length="326" mass="36453">MKTIALLCYQNFQILDLTGPMEVFHQLNTLDKPTYRIKVISEPGGLVTASNGLQVATQKWSSLRDCHTLVVIGGVGIEHAVSNKNFLRFIQRHTSRVERMVSVCSGSLALAAAGSLSGKSATSHWRYIARLSELDTSIRIEPDAIYIEDGKVFTSAGVTAGMDLALALVERDSSRQAAMKIARNLVMAYRRDGGQSQYSEKLRAQQCDDDVLSDVCLYIQDNLQRDLRVEVLARRCAMSSRNFSRKFTRIMKCSPGQYVEQRRIERAKDLLNNKSIALKALVEQCGYQNLDVFRRAFYRNVGVSAAAYQKRFGPGATLQQDLGVER</sequence>
<keyword evidence="2" id="KW-0804">Transcription</keyword>
<dbReference type="PROSITE" id="PS01124">
    <property type="entry name" value="HTH_ARAC_FAMILY_2"/>
    <property type="match status" value="1"/>
</dbReference>
<evidence type="ECO:0000256" key="2">
    <source>
        <dbReference type="ARBA" id="ARBA00023163"/>
    </source>
</evidence>
<dbReference type="PANTHER" id="PTHR43130">
    <property type="entry name" value="ARAC-FAMILY TRANSCRIPTIONAL REGULATOR"/>
    <property type="match status" value="1"/>
</dbReference>
<dbReference type="SMART" id="SM00342">
    <property type="entry name" value="HTH_ARAC"/>
    <property type="match status" value="1"/>
</dbReference>
<gene>
    <name evidence="4" type="ORF">SCD92_12700</name>
</gene>
<dbReference type="InterPro" id="IPR018060">
    <property type="entry name" value="HTH_AraC"/>
</dbReference>
<feature type="domain" description="HTH araC/xylS-type" evidence="3">
    <location>
        <begin position="213"/>
        <end position="311"/>
    </location>
</feature>
<dbReference type="InterPro" id="IPR052158">
    <property type="entry name" value="INH-QAR"/>
</dbReference>
<reference evidence="4 5" key="1">
    <citation type="submission" date="2023-11" db="EMBL/GenBank/DDBJ databases">
        <title>Gilvimarinus fulvus sp. nov., isolated from the surface of Kelp.</title>
        <authorList>
            <person name="Sun Y.Y."/>
            <person name="Gong Y."/>
            <person name="Du Z.J."/>
        </authorList>
    </citation>
    <scope>NUCLEOTIDE SEQUENCE [LARGE SCALE GENOMIC DNA]</scope>
    <source>
        <strain evidence="4 5">SDUM040013</strain>
    </source>
</reference>
<dbReference type="RefSeq" id="WP_302720852.1">
    <property type="nucleotide sequence ID" value="NZ_JAULRU010000215.1"/>
</dbReference>
<dbReference type="Gene3D" id="1.10.10.60">
    <property type="entry name" value="Homeodomain-like"/>
    <property type="match status" value="2"/>
</dbReference>
<dbReference type="Gene3D" id="3.40.50.880">
    <property type="match status" value="1"/>
</dbReference>
<protein>
    <submittedName>
        <fullName evidence="4">DJ-1/PfpI family protein</fullName>
    </submittedName>
</protein>
<dbReference type="CDD" id="cd03137">
    <property type="entry name" value="GATase1_AraC_1"/>
    <property type="match status" value="1"/>
</dbReference>
<comment type="caution">
    <text evidence="4">The sequence shown here is derived from an EMBL/GenBank/DDBJ whole genome shotgun (WGS) entry which is preliminary data.</text>
</comment>
<dbReference type="SUPFAM" id="SSF52317">
    <property type="entry name" value="Class I glutamine amidotransferase-like"/>
    <property type="match status" value="1"/>
</dbReference>